<evidence type="ECO:0008006" key="4">
    <source>
        <dbReference type="Google" id="ProtNLM"/>
    </source>
</evidence>
<sequence length="231" mass="26901">MNKELRDTAGRKSELKRIDKDYLYNEIKGLLNLEKGLFLTIKNLLIKPGKSVREFLFEDRKKYVKPIIFLIFTSLFFSLIISLLDINFSLFNIDKIEGLKGKLRSKEIGDWSQNNLGYSQLIMGVFIAFWIKLFYRKTNYNIYEIFILLSFVLGESFIILGVFILLASVLNSAIIGLIGTLVYFIYIIWAIGQFFGEFKIKNYLKSFFAYALGNITYLMIMALVAFLLKYI</sequence>
<feature type="transmembrane region" description="Helical" evidence="1">
    <location>
        <begin position="142"/>
        <end position="167"/>
    </location>
</feature>
<dbReference type="OrthoDB" id="7446256at2"/>
<gene>
    <name evidence="2" type="ORF">SAMN05660313_00749</name>
</gene>
<dbReference type="InterPro" id="IPR022134">
    <property type="entry name" value="DUF3667"/>
</dbReference>
<feature type="transmembrane region" description="Helical" evidence="1">
    <location>
        <begin position="116"/>
        <end position="135"/>
    </location>
</feature>
<accession>A0A1K1MNH3</accession>
<keyword evidence="1" id="KW-0812">Transmembrane</keyword>
<dbReference type="RefSeq" id="WP_072302405.1">
    <property type="nucleotide sequence ID" value="NZ_FPIY01000001.1"/>
</dbReference>
<dbReference type="Proteomes" id="UP000183257">
    <property type="component" value="Unassembled WGS sequence"/>
</dbReference>
<keyword evidence="1" id="KW-0472">Membrane</keyword>
<name>A0A1K1MNH3_9FLAO</name>
<dbReference type="Pfam" id="PF12412">
    <property type="entry name" value="DUF3667"/>
    <property type="match status" value="1"/>
</dbReference>
<feature type="transmembrane region" description="Helical" evidence="1">
    <location>
        <begin position="63"/>
        <end position="84"/>
    </location>
</feature>
<dbReference type="EMBL" id="FPIY01000001">
    <property type="protein sequence ID" value="SFW24704.1"/>
    <property type="molecule type" value="Genomic_DNA"/>
</dbReference>
<keyword evidence="1" id="KW-1133">Transmembrane helix</keyword>
<proteinExistence type="predicted"/>
<dbReference type="STRING" id="76595.SAMN05660313_00749"/>
<dbReference type="AlphaFoldDB" id="A0A1K1MNH3"/>
<evidence type="ECO:0000313" key="3">
    <source>
        <dbReference type="Proteomes" id="UP000183257"/>
    </source>
</evidence>
<evidence type="ECO:0000256" key="1">
    <source>
        <dbReference type="SAM" id="Phobius"/>
    </source>
</evidence>
<feature type="transmembrane region" description="Helical" evidence="1">
    <location>
        <begin position="173"/>
        <end position="195"/>
    </location>
</feature>
<evidence type="ECO:0000313" key="2">
    <source>
        <dbReference type="EMBL" id="SFW24704.1"/>
    </source>
</evidence>
<reference evidence="3" key="1">
    <citation type="submission" date="2016-11" db="EMBL/GenBank/DDBJ databases">
        <authorList>
            <person name="Varghese N."/>
            <person name="Submissions S."/>
        </authorList>
    </citation>
    <scope>NUCLEOTIDE SEQUENCE [LARGE SCALE GENOMIC DNA]</scope>
    <source>
        <strain evidence="3">DSM 24786</strain>
    </source>
</reference>
<feature type="transmembrane region" description="Helical" evidence="1">
    <location>
        <begin position="207"/>
        <end position="228"/>
    </location>
</feature>
<organism evidence="2 3">
    <name type="scientific">Cellulophaga fucicola</name>
    <dbReference type="NCBI Taxonomy" id="76595"/>
    <lineage>
        <taxon>Bacteria</taxon>
        <taxon>Pseudomonadati</taxon>
        <taxon>Bacteroidota</taxon>
        <taxon>Flavobacteriia</taxon>
        <taxon>Flavobacteriales</taxon>
        <taxon>Flavobacteriaceae</taxon>
        <taxon>Cellulophaga</taxon>
    </lineage>
</organism>
<keyword evidence="3" id="KW-1185">Reference proteome</keyword>
<protein>
    <recommendedName>
        <fullName evidence="4">Yip1 domain-containing protein</fullName>
    </recommendedName>
</protein>